<dbReference type="InterPro" id="IPR045592">
    <property type="entry name" value="DUF6461"/>
</dbReference>
<evidence type="ECO:0000313" key="2">
    <source>
        <dbReference type="EMBL" id="SDP35879.1"/>
    </source>
</evidence>
<protein>
    <submittedName>
        <fullName evidence="2">Uncharacterized protein</fullName>
    </submittedName>
</protein>
<dbReference type="RefSeq" id="WP_407639753.1">
    <property type="nucleotide sequence ID" value="NZ_FNIE01000025.1"/>
</dbReference>
<keyword evidence="3" id="KW-1185">Reference proteome</keyword>
<dbReference type="Proteomes" id="UP000199341">
    <property type="component" value="Unassembled WGS sequence"/>
</dbReference>
<proteinExistence type="predicted"/>
<organism evidence="2 3">
    <name type="scientific">Actinacidiphila guanduensis</name>
    <dbReference type="NCBI Taxonomy" id="310781"/>
    <lineage>
        <taxon>Bacteria</taxon>
        <taxon>Bacillati</taxon>
        <taxon>Actinomycetota</taxon>
        <taxon>Actinomycetes</taxon>
        <taxon>Kitasatosporales</taxon>
        <taxon>Streptomycetaceae</taxon>
        <taxon>Actinacidiphila</taxon>
    </lineage>
</organism>
<feature type="region of interest" description="Disordered" evidence="1">
    <location>
        <begin position="305"/>
        <end position="335"/>
    </location>
</feature>
<accession>A0A1H0S2R3</accession>
<dbReference type="EMBL" id="FNIE01000025">
    <property type="protein sequence ID" value="SDP35879.1"/>
    <property type="molecule type" value="Genomic_DNA"/>
</dbReference>
<evidence type="ECO:0000256" key="1">
    <source>
        <dbReference type="SAM" id="MobiDB-lite"/>
    </source>
</evidence>
<gene>
    <name evidence="2" type="ORF">SAMN05216259_12530</name>
</gene>
<dbReference type="AlphaFoldDB" id="A0A1H0S2R3"/>
<feature type="region of interest" description="Disordered" evidence="1">
    <location>
        <begin position="250"/>
        <end position="280"/>
    </location>
</feature>
<evidence type="ECO:0000313" key="3">
    <source>
        <dbReference type="Proteomes" id="UP000199341"/>
    </source>
</evidence>
<sequence>MSLGLPAGGHGGSAVCFRDGAMPVCAVDPLPGTQKEEGGGERGTVLQTRIVPGWRALHPRIGQGYPHRAPAHRMGSPTSRISGSFLQVARIHVKPCRGNNDACVRAAVGMDVGWYEDCCLTFTQGLTPEELLRRYGVVPSSARLLALPQRRSARQLTPGTSVLSVGLLGDWAFGFEAHGLQSAMPRVLGALSQGTQTLVISLDREGLQVLQHWTDGHPRESFSPGHDPFLQAVDSNPLWDAVEKYRQDQPEEPAVCGGPWRPSRTSSADACPPGSSKGRFSRQWCRGVRPSGVRRMRSTVGALLPHEPQRPHAQPCAPRFTGWAGRRSQRAVPRW</sequence>
<reference evidence="2 3" key="1">
    <citation type="submission" date="2016-10" db="EMBL/GenBank/DDBJ databases">
        <authorList>
            <person name="de Groot N.N."/>
        </authorList>
    </citation>
    <scope>NUCLEOTIDE SEQUENCE [LARGE SCALE GENOMIC DNA]</scope>
    <source>
        <strain evidence="2 3">CGMCC 4.2022</strain>
    </source>
</reference>
<name>A0A1H0S2R3_9ACTN</name>
<dbReference type="Pfam" id="PF20062">
    <property type="entry name" value="DUF6461"/>
    <property type="match status" value="1"/>
</dbReference>